<dbReference type="RefSeq" id="WP_400187171.1">
    <property type="nucleotide sequence ID" value="NZ_JBGORX010000001.1"/>
</dbReference>
<sequence length="386" mass="44003">MAFDKGIHVSKNNALNPKQLPWHEIEQAFSQLSTLQRDLEAAIDAFAETRSLISRAATYWGQLPLWMQISAGFVLACSLLIFSTAMSIVALSCYTAITFLLNEHQGLFHHNTQKFKTIMQNLTNLLGTLIGLINNVHEQFKHEIENLQEKNKQFLHTIDHLNEQTSGLTEKINGLTATPQKLQAIINAHELTISNLNDEMEEQSKLFYATQKQLTEVTEQSEETQAELHDKINQLEKIRIQLESEREQMTRMVSTLKNTVISLSNPALVNEEHQELLKQKLQDFITSKEKDLSQFVISTSKINLELEATQKQLQESLQEQAQLRLHLESLIKELDELINVNDEQISTKARNDQKSLETLRKFSFLRQQGAASSAPNPGTSENNLNF</sequence>
<name>A0ABW8DAR3_9GAMM</name>
<comment type="caution">
    <text evidence="4">The sequence shown here is derived from an EMBL/GenBank/DDBJ whole genome shotgun (WGS) entry which is preliminary data.</text>
</comment>
<reference evidence="4 5" key="1">
    <citation type="submission" date="2024-08" db="EMBL/GenBank/DDBJ databases">
        <title>Draft Genome Sequence of Legionella lytica strain DSB2004, Isolated From a Fire Sprinkler System.</title>
        <authorList>
            <person name="Everhart A.D."/>
            <person name="Kidane D.T."/>
            <person name="Farone A.L."/>
            <person name="Farone M.B."/>
        </authorList>
    </citation>
    <scope>NUCLEOTIDE SEQUENCE [LARGE SCALE GENOMIC DNA]</scope>
    <source>
        <strain evidence="4 5">DSB2004</strain>
    </source>
</reference>
<keyword evidence="1" id="KW-0175">Coiled coil</keyword>
<feature type="region of interest" description="Disordered" evidence="2">
    <location>
        <begin position="367"/>
        <end position="386"/>
    </location>
</feature>
<protein>
    <recommendedName>
        <fullName evidence="6">Inclusion membrane protein A</fullName>
    </recommendedName>
</protein>
<evidence type="ECO:0008006" key="6">
    <source>
        <dbReference type="Google" id="ProtNLM"/>
    </source>
</evidence>
<evidence type="ECO:0000313" key="4">
    <source>
        <dbReference type="EMBL" id="MFJ1268365.1"/>
    </source>
</evidence>
<gene>
    <name evidence="4" type="ORF">ACD661_07335</name>
</gene>
<evidence type="ECO:0000256" key="2">
    <source>
        <dbReference type="SAM" id="MobiDB-lite"/>
    </source>
</evidence>
<keyword evidence="3" id="KW-0812">Transmembrane</keyword>
<keyword evidence="3" id="KW-0472">Membrane</keyword>
<evidence type="ECO:0000256" key="3">
    <source>
        <dbReference type="SAM" id="Phobius"/>
    </source>
</evidence>
<evidence type="ECO:0000256" key="1">
    <source>
        <dbReference type="SAM" id="Coils"/>
    </source>
</evidence>
<evidence type="ECO:0000313" key="5">
    <source>
        <dbReference type="Proteomes" id="UP001615550"/>
    </source>
</evidence>
<keyword evidence="5" id="KW-1185">Reference proteome</keyword>
<accession>A0ABW8DAR3</accession>
<keyword evidence="3" id="KW-1133">Transmembrane helix</keyword>
<feature type="transmembrane region" description="Helical" evidence="3">
    <location>
        <begin position="73"/>
        <end position="101"/>
    </location>
</feature>
<dbReference type="Proteomes" id="UP001615550">
    <property type="component" value="Unassembled WGS sequence"/>
</dbReference>
<organism evidence="4 5">
    <name type="scientific">Legionella lytica</name>
    <dbReference type="NCBI Taxonomy" id="96232"/>
    <lineage>
        <taxon>Bacteria</taxon>
        <taxon>Pseudomonadati</taxon>
        <taxon>Pseudomonadota</taxon>
        <taxon>Gammaproteobacteria</taxon>
        <taxon>Legionellales</taxon>
        <taxon>Legionellaceae</taxon>
        <taxon>Legionella</taxon>
    </lineage>
</organism>
<dbReference type="EMBL" id="JBGORX010000001">
    <property type="protein sequence ID" value="MFJ1268365.1"/>
    <property type="molecule type" value="Genomic_DNA"/>
</dbReference>
<feature type="coiled-coil region" evidence="1">
    <location>
        <begin position="303"/>
        <end position="347"/>
    </location>
</feature>
<proteinExistence type="predicted"/>
<feature type="coiled-coil region" evidence="1">
    <location>
        <begin position="130"/>
        <end position="259"/>
    </location>
</feature>